<comment type="caution">
    <text evidence="13">The sequence shown here is derived from an EMBL/GenBank/DDBJ whole genome shotgun (WGS) entry which is preliminary data.</text>
</comment>
<gene>
    <name evidence="13" type="ORF">HR45_08555</name>
</gene>
<evidence type="ECO:0000256" key="11">
    <source>
        <dbReference type="ARBA" id="ARBA00030616"/>
    </source>
</evidence>
<dbReference type="PROSITE" id="PS00198">
    <property type="entry name" value="4FE4S_FER_1"/>
    <property type="match status" value="1"/>
</dbReference>
<dbReference type="PROSITE" id="PS51379">
    <property type="entry name" value="4FE4S_FER_2"/>
    <property type="match status" value="2"/>
</dbReference>
<evidence type="ECO:0000256" key="6">
    <source>
        <dbReference type="ARBA" id="ARBA00022737"/>
    </source>
</evidence>
<dbReference type="InterPro" id="IPR050572">
    <property type="entry name" value="Fe-S_Ferredoxin"/>
</dbReference>
<dbReference type="SUPFAM" id="SSF46548">
    <property type="entry name" value="alpha-helical ferredoxin"/>
    <property type="match status" value="1"/>
</dbReference>
<dbReference type="PANTHER" id="PTHR43687:SF1">
    <property type="entry name" value="FERREDOXIN III"/>
    <property type="match status" value="1"/>
</dbReference>
<reference evidence="13 14" key="1">
    <citation type="submission" date="2014-06" db="EMBL/GenBank/DDBJ databases">
        <title>Shewanella sp. YQH10.</title>
        <authorList>
            <person name="Liu Y."/>
            <person name="Zeng R."/>
        </authorList>
    </citation>
    <scope>NUCLEOTIDE SEQUENCE [LARGE SCALE GENOMIC DNA]</scope>
    <source>
        <strain evidence="13 14">YQH10</strain>
    </source>
</reference>
<dbReference type="NCBIfam" id="TIGR02936">
    <property type="entry name" value="fdxN_nitrog"/>
    <property type="match status" value="1"/>
</dbReference>
<dbReference type="STRING" id="1515746.HR45_08555"/>
<evidence type="ECO:0000256" key="8">
    <source>
        <dbReference type="ARBA" id="ARBA00023004"/>
    </source>
</evidence>
<evidence type="ECO:0000256" key="2">
    <source>
        <dbReference type="ARBA" id="ARBA00003532"/>
    </source>
</evidence>
<evidence type="ECO:0000256" key="3">
    <source>
        <dbReference type="ARBA" id="ARBA00022448"/>
    </source>
</evidence>
<feature type="domain" description="4Fe-4S ferredoxin-type" evidence="12">
    <location>
        <begin position="62"/>
        <end position="92"/>
    </location>
</feature>
<evidence type="ECO:0000259" key="12">
    <source>
        <dbReference type="PROSITE" id="PS51379"/>
    </source>
</evidence>
<dbReference type="RefSeq" id="WP_037441818.1">
    <property type="nucleotide sequence ID" value="NZ_JPEO01000004.1"/>
</dbReference>
<keyword evidence="9" id="KW-0411">Iron-sulfur</keyword>
<proteinExistence type="predicted"/>
<dbReference type="InterPro" id="IPR017896">
    <property type="entry name" value="4Fe4S_Fe-S-bd"/>
</dbReference>
<keyword evidence="7" id="KW-0249">Electron transport</keyword>
<dbReference type="Proteomes" id="UP000029264">
    <property type="component" value="Unassembled WGS sequence"/>
</dbReference>
<evidence type="ECO:0000256" key="9">
    <source>
        <dbReference type="ARBA" id="ARBA00023014"/>
    </source>
</evidence>
<keyword evidence="5" id="KW-0479">Metal-binding</keyword>
<name>A0A094JDD0_9GAMM</name>
<keyword evidence="6" id="KW-0677">Repeat</keyword>
<evidence type="ECO:0000256" key="7">
    <source>
        <dbReference type="ARBA" id="ARBA00022982"/>
    </source>
</evidence>
<keyword evidence="8" id="KW-0408">Iron</keyword>
<dbReference type="GO" id="GO:0046872">
    <property type="term" value="F:metal ion binding"/>
    <property type="evidence" value="ECO:0007669"/>
    <property type="project" value="UniProtKB-KW"/>
</dbReference>
<evidence type="ECO:0000256" key="4">
    <source>
        <dbReference type="ARBA" id="ARBA00022485"/>
    </source>
</evidence>
<dbReference type="InterPro" id="IPR014283">
    <property type="entry name" value="FdIII_4_nif"/>
</dbReference>
<dbReference type="AlphaFoldDB" id="A0A094JDD0"/>
<keyword evidence="14" id="KW-1185">Reference proteome</keyword>
<evidence type="ECO:0000313" key="13">
    <source>
        <dbReference type="EMBL" id="KFZ37885.1"/>
    </source>
</evidence>
<dbReference type="GO" id="GO:0051539">
    <property type="term" value="F:4 iron, 4 sulfur cluster binding"/>
    <property type="evidence" value="ECO:0007669"/>
    <property type="project" value="UniProtKB-KW"/>
</dbReference>
<keyword evidence="4" id="KW-0004">4Fe-4S</keyword>
<organism evidence="13 14">
    <name type="scientific">Shewanella mangrovi</name>
    <dbReference type="NCBI Taxonomy" id="1515746"/>
    <lineage>
        <taxon>Bacteria</taxon>
        <taxon>Pseudomonadati</taxon>
        <taxon>Pseudomonadota</taxon>
        <taxon>Gammaproteobacteria</taxon>
        <taxon>Alteromonadales</taxon>
        <taxon>Shewanellaceae</taxon>
        <taxon>Shewanella</taxon>
    </lineage>
</organism>
<dbReference type="EMBL" id="JPEO01000004">
    <property type="protein sequence ID" value="KFZ37885.1"/>
    <property type="molecule type" value="Genomic_DNA"/>
</dbReference>
<accession>A0A094JDD0</accession>
<evidence type="ECO:0000256" key="10">
    <source>
        <dbReference type="ARBA" id="ARBA00023231"/>
    </source>
</evidence>
<feature type="domain" description="4Fe-4S ferredoxin-type" evidence="12">
    <location>
        <begin position="18"/>
        <end position="47"/>
    </location>
</feature>
<dbReference type="Pfam" id="PF12838">
    <property type="entry name" value="Fer4_7"/>
    <property type="match status" value="1"/>
</dbReference>
<dbReference type="PANTHER" id="PTHR43687">
    <property type="entry name" value="ADENYLYLSULFATE REDUCTASE, BETA SUBUNIT"/>
    <property type="match status" value="1"/>
</dbReference>
<evidence type="ECO:0000256" key="1">
    <source>
        <dbReference type="ARBA" id="ARBA00001966"/>
    </source>
</evidence>
<dbReference type="eggNOG" id="COG1143">
    <property type="taxonomic scope" value="Bacteria"/>
</dbReference>
<dbReference type="Gene3D" id="3.30.70.20">
    <property type="match status" value="1"/>
</dbReference>
<comment type="function">
    <text evidence="2">Ferredoxins are iron-sulfur proteins that transfer electrons in a wide variety of metabolic reactions.</text>
</comment>
<keyword evidence="10" id="KW-0535">Nitrogen fixation</keyword>
<dbReference type="OrthoDB" id="9810688at2"/>
<evidence type="ECO:0000313" key="14">
    <source>
        <dbReference type="Proteomes" id="UP000029264"/>
    </source>
</evidence>
<protein>
    <recommendedName>
        <fullName evidence="11">Ferredoxin III</fullName>
    </recommendedName>
</protein>
<keyword evidence="3" id="KW-0813">Transport</keyword>
<sequence length="94" mass="10301">MSNVVGYTRGGAEWEPQYIEAINQDSCIGCGRCFKVCSRNVFDLVEKEDADEDDLYDEEVMMVMEIADADDCIGCQACSKVCPKGCHSFAAKAA</sequence>
<evidence type="ECO:0000256" key="5">
    <source>
        <dbReference type="ARBA" id="ARBA00022723"/>
    </source>
</evidence>
<dbReference type="InterPro" id="IPR017900">
    <property type="entry name" value="4Fe4S_Fe_S_CS"/>
</dbReference>
<comment type="cofactor">
    <cofactor evidence="1">
        <name>[4Fe-4S] cluster</name>
        <dbReference type="ChEBI" id="CHEBI:49883"/>
    </cofactor>
</comment>